<dbReference type="PROSITE" id="PS52001">
    <property type="entry name" value="AD"/>
    <property type="match status" value="1"/>
</dbReference>
<feature type="region of interest" description="Disordered" evidence="1">
    <location>
        <begin position="138"/>
        <end position="162"/>
    </location>
</feature>
<keyword evidence="4" id="KW-1185">Reference proteome</keyword>
<name>A0A3B4VFE1_SERDU</name>
<evidence type="ECO:0000259" key="2">
    <source>
        <dbReference type="PROSITE" id="PS52001"/>
    </source>
</evidence>
<organism evidence="3 4">
    <name type="scientific">Seriola dumerili</name>
    <name type="common">Greater amberjack</name>
    <name type="synonym">Caranx dumerili</name>
    <dbReference type="NCBI Taxonomy" id="41447"/>
    <lineage>
        <taxon>Eukaryota</taxon>
        <taxon>Metazoa</taxon>
        <taxon>Chordata</taxon>
        <taxon>Craniata</taxon>
        <taxon>Vertebrata</taxon>
        <taxon>Euteleostomi</taxon>
        <taxon>Actinopterygii</taxon>
        <taxon>Neopterygii</taxon>
        <taxon>Teleostei</taxon>
        <taxon>Neoteleostei</taxon>
        <taxon>Acanthomorphata</taxon>
        <taxon>Carangaria</taxon>
        <taxon>Carangiformes</taxon>
        <taxon>Carangidae</taxon>
        <taxon>Seriola</taxon>
    </lineage>
</organism>
<dbReference type="Pfam" id="PF06372">
    <property type="entry name" value="Gemin6"/>
    <property type="match status" value="1"/>
</dbReference>
<feature type="compositionally biased region" description="Basic and acidic residues" evidence="1">
    <location>
        <begin position="152"/>
        <end position="162"/>
    </location>
</feature>
<dbReference type="InterPro" id="IPR009422">
    <property type="entry name" value="Gemin6"/>
</dbReference>
<dbReference type="GO" id="GO:0005634">
    <property type="term" value="C:nucleus"/>
    <property type="evidence" value="ECO:0007669"/>
    <property type="project" value="InterPro"/>
</dbReference>
<evidence type="ECO:0000313" key="3">
    <source>
        <dbReference type="Ensembl" id="ENSSDUP00000029621.1"/>
    </source>
</evidence>
<feature type="domain" description="AD" evidence="2">
    <location>
        <begin position="47"/>
        <end position="142"/>
    </location>
</feature>
<dbReference type="InterPro" id="IPR046857">
    <property type="entry name" value="Gemin6_Sm-like_dom"/>
</dbReference>
<sequence>MAGKDEEHRGWLLTVDPVSASMVLVDFREDGGTSVQVVMGHAVEDVQVLQEADEETSDRLRTSFLPPRTCSLNPEELRRKGGGVRSWLEKNRVPVEEEGDELRVAGVLTIRAPYGPEDCYSSNQIILDRIQKLIQLKPDHPGLYPETDPESDPVKTRSADRY</sequence>
<dbReference type="Gene3D" id="2.30.30.100">
    <property type="match status" value="1"/>
</dbReference>
<dbReference type="GO" id="GO:0032797">
    <property type="term" value="C:SMN complex"/>
    <property type="evidence" value="ECO:0007669"/>
    <property type="project" value="TreeGrafter"/>
</dbReference>
<reference evidence="3" key="1">
    <citation type="submission" date="2025-08" db="UniProtKB">
        <authorList>
            <consortium name="Ensembl"/>
        </authorList>
    </citation>
    <scope>IDENTIFICATION</scope>
</reference>
<dbReference type="Pfam" id="PF20417">
    <property type="entry name" value="Gemin6_C"/>
    <property type="match status" value="1"/>
</dbReference>
<dbReference type="InterPro" id="IPR047574">
    <property type="entry name" value="AD"/>
</dbReference>
<dbReference type="PANTHER" id="PTHR14710">
    <property type="entry name" value="GEM-ASSOCIATED PROTEIN 6"/>
    <property type="match status" value="1"/>
</dbReference>
<dbReference type="AlphaFoldDB" id="A0A3B4VFE1"/>
<evidence type="ECO:0000313" key="4">
    <source>
        <dbReference type="Proteomes" id="UP000261420"/>
    </source>
</evidence>
<dbReference type="GO" id="GO:0000387">
    <property type="term" value="P:spliceosomal snRNP assembly"/>
    <property type="evidence" value="ECO:0007669"/>
    <property type="project" value="TreeGrafter"/>
</dbReference>
<protein>
    <submittedName>
        <fullName evidence="3">Gem nuclear organelle associated protein 6</fullName>
    </submittedName>
</protein>
<dbReference type="Proteomes" id="UP000261420">
    <property type="component" value="Unplaced"/>
</dbReference>
<reference evidence="3" key="2">
    <citation type="submission" date="2025-09" db="UniProtKB">
        <authorList>
            <consortium name="Ensembl"/>
        </authorList>
    </citation>
    <scope>IDENTIFICATION</scope>
</reference>
<dbReference type="STRING" id="41447.ENSSDUP00000029621"/>
<dbReference type="OMA" id="LEWEDYV"/>
<accession>A0A3B4VFE1</accession>
<dbReference type="GO" id="GO:0000245">
    <property type="term" value="P:spliceosomal complex assembly"/>
    <property type="evidence" value="ECO:0007669"/>
    <property type="project" value="InterPro"/>
</dbReference>
<dbReference type="PANTHER" id="PTHR14710:SF2">
    <property type="entry name" value="GEM-ASSOCIATED PROTEIN 6"/>
    <property type="match status" value="1"/>
</dbReference>
<proteinExistence type="predicted"/>
<dbReference type="Ensembl" id="ENSSDUT00000030125.1">
    <property type="protein sequence ID" value="ENSSDUP00000029621.1"/>
    <property type="gene ID" value="ENSSDUG00000021356.1"/>
</dbReference>
<evidence type="ECO:0000256" key="1">
    <source>
        <dbReference type="SAM" id="MobiDB-lite"/>
    </source>
</evidence>
<dbReference type="InterPro" id="IPR046856">
    <property type="entry name" value="Gemin6_C"/>
</dbReference>
<dbReference type="GeneTree" id="ENSGT00390000006712"/>